<comment type="caution">
    <text evidence="1">The sequence shown here is derived from an EMBL/GenBank/DDBJ whole genome shotgun (WGS) entry which is preliminary data.</text>
</comment>
<dbReference type="InterPro" id="IPR021866">
    <property type="entry name" value="SpoIIAA-like"/>
</dbReference>
<dbReference type="Gene3D" id="3.40.50.10600">
    <property type="entry name" value="SpoIIaa-like domains"/>
    <property type="match status" value="1"/>
</dbReference>
<reference evidence="2" key="1">
    <citation type="journal article" date="2019" name="Int. J. Syst. Evol. Microbiol.">
        <title>The Global Catalogue of Microorganisms (GCM) 10K type strain sequencing project: providing services to taxonomists for standard genome sequencing and annotation.</title>
        <authorList>
            <consortium name="The Broad Institute Genomics Platform"/>
            <consortium name="The Broad Institute Genome Sequencing Center for Infectious Disease"/>
            <person name="Wu L."/>
            <person name="Ma J."/>
        </authorList>
    </citation>
    <scope>NUCLEOTIDE SEQUENCE [LARGE SCALE GENOMIC DNA]</scope>
    <source>
        <strain evidence="2">KCTC 12848</strain>
    </source>
</reference>
<dbReference type="RefSeq" id="WP_265721521.1">
    <property type="nucleotide sequence ID" value="NZ_JAPIVK010000012.1"/>
</dbReference>
<accession>A0ABW5ECP0</accession>
<dbReference type="EMBL" id="JBHUJD010000013">
    <property type="protein sequence ID" value="MFD2311037.1"/>
    <property type="molecule type" value="Genomic_DNA"/>
</dbReference>
<keyword evidence="2" id="KW-1185">Reference proteome</keyword>
<dbReference type="Pfam" id="PF11964">
    <property type="entry name" value="SpoIIAA-like"/>
    <property type="match status" value="1"/>
</dbReference>
<dbReference type="Proteomes" id="UP001597425">
    <property type="component" value="Unassembled WGS sequence"/>
</dbReference>
<organism evidence="1 2">
    <name type="scientific">Microbulbifer halophilus</name>
    <dbReference type="NCBI Taxonomy" id="453963"/>
    <lineage>
        <taxon>Bacteria</taxon>
        <taxon>Pseudomonadati</taxon>
        <taxon>Pseudomonadota</taxon>
        <taxon>Gammaproteobacteria</taxon>
        <taxon>Cellvibrionales</taxon>
        <taxon>Microbulbiferaceae</taxon>
        <taxon>Microbulbifer</taxon>
    </lineage>
</organism>
<protein>
    <submittedName>
        <fullName evidence="1">STAS/SEC14 domain-containing protein</fullName>
    </submittedName>
</protein>
<name>A0ABW5ECP0_9GAMM</name>
<evidence type="ECO:0000313" key="1">
    <source>
        <dbReference type="EMBL" id="MFD2311037.1"/>
    </source>
</evidence>
<sequence>MLKMDQVNENRVLTITASGTLTADDYRQLLPELEKKLDEYGQLRFYIKLEDFDGFEPGAIWEDLKFDREHADQYGRTAIIGEQKWEEWGTRFSGLFMNAEIRFFYKDQQLEAWDWVNR</sequence>
<proteinExistence type="predicted"/>
<dbReference type="InterPro" id="IPR038396">
    <property type="entry name" value="SpoIIAA-like_sf"/>
</dbReference>
<gene>
    <name evidence="1" type="ORF">ACFSKX_11480</name>
</gene>
<evidence type="ECO:0000313" key="2">
    <source>
        <dbReference type="Proteomes" id="UP001597425"/>
    </source>
</evidence>
<dbReference type="SUPFAM" id="SSF52091">
    <property type="entry name" value="SpoIIaa-like"/>
    <property type="match status" value="1"/>
</dbReference>
<dbReference type="InterPro" id="IPR036513">
    <property type="entry name" value="STAS_dom_sf"/>
</dbReference>